<evidence type="ECO:0000256" key="5">
    <source>
        <dbReference type="ARBA" id="ARBA00022553"/>
    </source>
</evidence>
<evidence type="ECO:0000256" key="13">
    <source>
        <dbReference type="ARBA" id="ARBA00023136"/>
    </source>
</evidence>
<dbReference type="NCBIfam" id="TIGR00229">
    <property type="entry name" value="sensory_box"/>
    <property type="match status" value="1"/>
</dbReference>
<evidence type="ECO:0000256" key="12">
    <source>
        <dbReference type="ARBA" id="ARBA00023012"/>
    </source>
</evidence>
<keyword evidence="10" id="KW-0067">ATP-binding</keyword>
<dbReference type="PROSITE" id="PS50112">
    <property type="entry name" value="PAS"/>
    <property type="match status" value="1"/>
</dbReference>
<dbReference type="SUPFAM" id="SSF52172">
    <property type="entry name" value="CheY-like"/>
    <property type="match status" value="2"/>
</dbReference>
<keyword evidence="8" id="KW-0547">Nucleotide-binding</keyword>
<protein>
    <recommendedName>
        <fullName evidence="3">histidine kinase</fullName>
        <ecNumber evidence="3">2.7.13.3</ecNumber>
    </recommendedName>
</protein>
<evidence type="ECO:0000259" key="18">
    <source>
        <dbReference type="PROSITE" id="PS50112"/>
    </source>
</evidence>
<dbReference type="EMBL" id="AQHR01000004">
    <property type="protein sequence ID" value="EON79381.1"/>
    <property type="molecule type" value="Genomic_DNA"/>
</dbReference>
<dbReference type="InterPro" id="IPR011006">
    <property type="entry name" value="CheY-like_superfamily"/>
</dbReference>
<dbReference type="GO" id="GO:0005524">
    <property type="term" value="F:ATP binding"/>
    <property type="evidence" value="ECO:0007669"/>
    <property type="project" value="UniProtKB-KW"/>
</dbReference>
<keyword evidence="13" id="KW-0472">Membrane</keyword>
<keyword evidence="21" id="KW-1185">Reference proteome</keyword>
<dbReference type="Gene3D" id="1.20.120.160">
    <property type="entry name" value="HPT domain"/>
    <property type="match status" value="1"/>
</dbReference>
<evidence type="ECO:0000256" key="8">
    <source>
        <dbReference type="ARBA" id="ARBA00022741"/>
    </source>
</evidence>
<dbReference type="OrthoDB" id="9811889at2"/>
<dbReference type="Gene3D" id="3.30.565.10">
    <property type="entry name" value="Histidine kinase-like ATPase, C-terminal domain"/>
    <property type="match status" value="1"/>
</dbReference>
<dbReference type="AlphaFoldDB" id="R7ZZ61"/>
<dbReference type="InterPro" id="IPR035965">
    <property type="entry name" value="PAS-like_dom_sf"/>
</dbReference>
<dbReference type="InterPro" id="IPR008207">
    <property type="entry name" value="Sig_transdc_His_kin_Hpt_dom"/>
</dbReference>
<dbReference type="SUPFAM" id="SSF47226">
    <property type="entry name" value="Histidine-containing phosphotransfer domain, HPT domain"/>
    <property type="match status" value="1"/>
</dbReference>
<evidence type="ECO:0000256" key="6">
    <source>
        <dbReference type="ARBA" id="ARBA00022679"/>
    </source>
</evidence>
<evidence type="ECO:0000256" key="1">
    <source>
        <dbReference type="ARBA" id="ARBA00000085"/>
    </source>
</evidence>
<dbReference type="PRINTS" id="PR00344">
    <property type="entry name" value="BCTRLSENSOR"/>
</dbReference>
<reference evidence="20 21" key="1">
    <citation type="submission" date="2013-02" db="EMBL/GenBank/DDBJ databases">
        <title>A novel strain isolated from Lonar lake, Maharashtra, India.</title>
        <authorList>
            <person name="Singh A."/>
        </authorList>
    </citation>
    <scope>NUCLEOTIDE SEQUENCE [LARGE SCALE GENOMIC DNA]</scope>
    <source>
        <strain evidence="20 21">AK24</strain>
    </source>
</reference>
<feature type="modified residue" description="4-aspartylphosphate" evidence="15">
    <location>
        <position position="742"/>
    </location>
</feature>
<dbReference type="InterPro" id="IPR036097">
    <property type="entry name" value="HisK_dim/P_sf"/>
</dbReference>
<feature type="domain" description="Response regulatory" evidence="17">
    <location>
        <begin position="838"/>
        <end position="958"/>
    </location>
</feature>
<keyword evidence="6" id="KW-0808">Transferase</keyword>
<dbReference type="Gene3D" id="3.30.450.40">
    <property type="match status" value="1"/>
</dbReference>
<evidence type="ECO:0000256" key="9">
    <source>
        <dbReference type="ARBA" id="ARBA00022777"/>
    </source>
</evidence>
<evidence type="ECO:0000259" key="16">
    <source>
        <dbReference type="PROSITE" id="PS50109"/>
    </source>
</evidence>
<dbReference type="GO" id="GO:0005886">
    <property type="term" value="C:plasma membrane"/>
    <property type="evidence" value="ECO:0007669"/>
    <property type="project" value="UniProtKB-SubCell"/>
</dbReference>
<accession>R7ZZ61</accession>
<evidence type="ECO:0000256" key="11">
    <source>
        <dbReference type="ARBA" id="ARBA00022989"/>
    </source>
</evidence>
<keyword evidence="4" id="KW-1003">Cell membrane</keyword>
<dbReference type="CDD" id="cd00156">
    <property type="entry name" value="REC"/>
    <property type="match status" value="1"/>
</dbReference>
<name>R7ZZ61_9BACT</name>
<dbReference type="GO" id="GO:0000155">
    <property type="term" value="F:phosphorelay sensor kinase activity"/>
    <property type="evidence" value="ECO:0007669"/>
    <property type="project" value="InterPro"/>
</dbReference>
<feature type="domain" description="Response regulatory" evidence="17">
    <location>
        <begin position="692"/>
        <end position="812"/>
    </location>
</feature>
<keyword evidence="9" id="KW-0418">Kinase</keyword>
<dbReference type="SMART" id="SM00387">
    <property type="entry name" value="HATPase_c"/>
    <property type="match status" value="1"/>
</dbReference>
<dbReference type="Gene3D" id="1.10.287.130">
    <property type="match status" value="1"/>
</dbReference>
<comment type="subcellular location">
    <subcellularLocation>
        <location evidence="2">Cell membrane</location>
        <topology evidence="2">Multi-pass membrane protein</topology>
    </subcellularLocation>
</comment>
<evidence type="ECO:0000256" key="10">
    <source>
        <dbReference type="ARBA" id="ARBA00022840"/>
    </source>
</evidence>
<dbReference type="SUPFAM" id="SSF55785">
    <property type="entry name" value="PYP-like sensor domain (PAS domain)"/>
    <property type="match status" value="2"/>
</dbReference>
<dbReference type="PROSITE" id="PS50110">
    <property type="entry name" value="RESPONSE_REGULATORY"/>
    <property type="match status" value="2"/>
</dbReference>
<dbReference type="EC" id="2.7.13.3" evidence="3"/>
<proteinExistence type="predicted"/>
<evidence type="ECO:0000313" key="21">
    <source>
        <dbReference type="Proteomes" id="UP000013909"/>
    </source>
</evidence>
<feature type="domain" description="PAS" evidence="18">
    <location>
        <begin position="10"/>
        <end position="52"/>
    </location>
</feature>
<dbReference type="STRING" id="1232681.ADIS_0071"/>
<dbReference type="InterPro" id="IPR036890">
    <property type="entry name" value="HATPase_C_sf"/>
</dbReference>
<evidence type="ECO:0000313" key="20">
    <source>
        <dbReference type="EMBL" id="EON79381.1"/>
    </source>
</evidence>
<dbReference type="PROSITE" id="PS50109">
    <property type="entry name" value="HIS_KIN"/>
    <property type="match status" value="1"/>
</dbReference>
<feature type="domain" description="Histidine kinase" evidence="16">
    <location>
        <begin position="453"/>
        <end position="676"/>
    </location>
</feature>
<evidence type="ECO:0000256" key="7">
    <source>
        <dbReference type="ARBA" id="ARBA00022692"/>
    </source>
</evidence>
<feature type="modified residue" description="Phosphohistidine" evidence="14">
    <location>
        <position position="1023"/>
    </location>
</feature>
<dbReference type="InterPro" id="IPR003018">
    <property type="entry name" value="GAF"/>
</dbReference>
<evidence type="ECO:0000256" key="2">
    <source>
        <dbReference type="ARBA" id="ARBA00004651"/>
    </source>
</evidence>
<dbReference type="InterPro" id="IPR003661">
    <property type="entry name" value="HisK_dim/P_dom"/>
</dbReference>
<dbReference type="InterPro" id="IPR001789">
    <property type="entry name" value="Sig_transdc_resp-reg_receiver"/>
</dbReference>
<keyword evidence="12" id="KW-0902">Two-component regulatory system</keyword>
<dbReference type="PANTHER" id="PTHR45339">
    <property type="entry name" value="HYBRID SIGNAL TRANSDUCTION HISTIDINE KINASE J"/>
    <property type="match status" value="1"/>
</dbReference>
<dbReference type="RefSeq" id="WP_010852225.1">
    <property type="nucleotide sequence ID" value="NZ_AQHR01000004.1"/>
</dbReference>
<evidence type="ECO:0000256" key="14">
    <source>
        <dbReference type="PROSITE-ProRule" id="PRU00110"/>
    </source>
</evidence>
<dbReference type="Pfam" id="PF01590">
    <property type="entry name" value="GAF"/>
    <property type="match status" value="1"/>
</dbReference>
<feature type="modified residue" description="4-aspartylphosphate" evidence="15">
    <location>
        <position position="889"/>
    </location>
</feature>
<dbReference type="Proteomes" id="UP000013909">
    <property type="component" value="Unassembled WGS sequence"/>
</dbReference>
<dbReference type="SMART" id="SM00065">
    <property type="entry name" value="GAF"/>
    <property type="match status" value="1"/>
</dbReference>
<dbReference type="PATRIC" id="fig|1288963.3.peg.70"/>
<dbReference type="InterPro" id="IPR003594">
    <property type="entry name" value="HATPase_dom"/>
</dbReference>
<dbReference type="FunFam" id="1.10.287.130:FF:000003">
    <property type="entry name" value="Histidine kinase"/>
    <property type="match status" value="1"/>
</dbReference>
<dbReference type="PROSITE" id="PS50894">
    <property type="entry name" value="HPT"/>
    <property type="match status" value="1"/>
</dbReference>
<dbReference type="InterPro" id="IPR000014">
    <property type="entry name" value="PAS"/>
</dbReference>
<dbReference type="PANTHER" id="PTHR45339:SF1">
    <property type="entry name" value="HYBRID SIGNAL TRANSDUCTION HISTIDINE KINASE J"/>
    <property type="match status" value="1"/>
</dbReference>
<dbReference type="CDD" id="cd00082">
    <property type="entry name" value="HisKA"/>
    <property type="match status" value="1"/>
</dbReference>
<evidence type="ECO:0000259" key="19">
    <source>
        <dbReference type="PROSITE" id="PS50894"/>
    </source>
</evidence>
<evidence type="ECO:0000259" key="17">
    <source>
        <dbReference type="PROSITE" id="PS50110"/>
    </source>
</evidence>
<dbReference type="SMART" id="SM00448">
    <property type="entry name" value="REC"/>
    <property type="match status" value="2"/>
</dbReference>
<dbReference type="InterPro" id="IPR029016">
    <property type="entry name" value="GAF-like_dom_sf"/>
</dbReference>
<dbReference type="InterPro" id="IPR005467">
    <property type="entry name" value="His_kinase_dom"/>
</dbReference>
<keyword evidence="5 15" id="KW-0597">Phosphoprotein</keyword>
<dbReference type="SMART" id="SM00388">
    <property type="entry name" value="HisKA"/>
    <property type="match status" value="1"/>
</dbReference>
<dbReference type="Pfam" id="PF02518">
    <property type="entry name" value="HATPase_c"/>
    <property type="match status" value="1"/>
</dbReference>
<comment type="caution">
    <text evidence="20">The sequence shown here is derived from an EMBL/GenBank/DDBJ whole genome shotgun (WGS) entry which is preliminary data.</text>
</comment>
<evidence type="ECO:0000256" key="4">
    <source>
        <dbReference type="ARBA" id="ARBA00022475"/>
    </source>
</evidence>
<dbReference type="Pfam" id="PF13426">
    <property type="entry name" value="PAS_9"/>
    <property type="match status" value="1"/>
</dbReference>
<evidence type="ECO:0000256" key="15">
    <source>
        <dbReference type="PROSITE-ProRule" id="PRU00169"/>
    </source>
</evidence>
<dbReference type="Gene3D" id="3.40.50.2300">
    <property type="match status" value="2"/>
</dbReference>
<dbReference type="FunFam" id="3.30.565.10:FF:000010">
    <property type="entry name" value="Sensor histidine kinase RcsC"/>
    <property type="match status" value="1"/>
</dbReference>
<gene>
    <name evidence="20" type="ORF">ADIS_0071</name>
</gene>
<dbReference type="Pfam" id="PF00072">
    <property type="entry name" value="Response_reg"/>
    <property type="match status" value="2"/>
</dbReference>
<dbReference type="InterPro" id="IPR036641">
    <property type="entry name" value="HPT_dom_sf"/>
</dbReference>
<dbReference type="SUPFAM" id="SSF55781">
    <property type="entry name" value="GAF domain-like"/>
    <property type="match status" value="1"/>
</dbReference>
<comment type="catalytic activity">
    <reaction evidence="1">
        <text>ATP + protein L-histidine = ADP + protein N-phospho-L-histidine.</text>
        <dbReference type="EC" id="2.7.13.3"/>
    </reaction>
</comment>
<dbReference type="Pfam" id="PF00512">
    <property type="entry name" value="HisKA"/>
    <property type="match status" value="1"/>
</dbReference>
<dbReference type="SUPFAM" id="SSF47384">
    <property type="entry name" value="Homodimeric domain of signal transducing histidine kinase"/>
    <property type="match status" value="1"/>
</dbReference>
<evidence type="ECO:0000256" key="3">
    <source>
        <dbReference type="ARBA" id="ARBA00012438"/>
    </source>
</evidence>
<keyword evidence="11" id="KW-1133">Transmembrane helix</keyword>
<dbReference type="Gene3D" id="3.30.450.20">
    <property type="entry name" value="PAS domain"/>
    <property type="match status" value="2"/>
</dbReference>
<organism evidence="20 21">
    <name type="scientific">Lunatimonas lonarensis</name>
    <dbReference type="NCBI Taxonomy" id="1232681"/>
    <lineage>
        <taxon>Bacteria</taxon>
        <taxon>Pseudomonadati</taxon>
        <taxon>Bacteroidota</taxon>
        <taxon>Cytophagia</taxon>
        <taxon>Cytophagales</taxon>
        <taxon>Cyclobacteriaceae</taxon>
    </lineage>
</organism>
<dbReference type="CDD" id="cd16922">
    <property type="entry name" value="HATPase_EvgS-ArcB-TorS-like"/>
    <property type="match status" value="1"/>
</dbReference>
<sequence length="1076" mass="121980">MNSKQPTSESIALLQNLLDNTSDATQVCLENGNLFYINKEASKRLGIKPDEVKNYHVWDFEELFRDRSVWFAHVDELKKMPHMIIEGTNFNQVTGKKFPVEVTVKFIEINGQGYVVANSRDISERKKVEEQLQYTNVFLRRAMNMANMGSWELELASNILKWTENLYKIHELSPDTPIDLEKALGFYNKKDQATIQRKAEEVILTGKEGEFIGKIHLKGKRFKWVKLKILYLKEQGKGEKIIGLTQDITEERLAKMEVDRQLELQQLMIDISSTYINTNVQDLSRTVNESLSRISLFVNADRGYVFAYDFGENTTSNTYEWCADGITPELDNLQNLPLDLIPDWVEQHKRSMTFEVGDIDTLENQDLKDIIEPQGIKTLIALPMVQGNTLMGFVGFDWVKEKHAFQDAEKKLLKIFADLLVSVETKSNLERSLVRAKEEAEKSSRAKSEFLANMSHEIRTPLNGVIGFTDLLINTNLSDVQLQYVQSANSSAHSLLGIINDILDFSKIEAGKLELEEIETDIIELIEQTADIVKFNTSSKDLEFLLNIQVNIPNLIVVDAIRLKQIMVNLLSNAIKFTEKGEVELKVSFEAVEENPNVGRFTFSVKDTGIGISAEQQEKLFKSFSQADSSTTRKFGGTGLGLVISQMIAEKMGSGIQLESEVGNGSTFFFTIERPFLTKKDAVVREFSSIKRILIIDDNANNRRILRDTLHHWKIDTEEADNGLSALRLLQEEKHFDILIVDFHMPFMDGLMTIAEANKIIGKFKGKKPKIILYSSVDDVQSDERYQQVEVDAKLIKPAKISELFNCLLSLAEEKVGFSDLTSKESKSFDLKSGDSLKIMIAEDVSLNMILLKTILRANFSNCQIIEAKNGQEAIDFYMHHSPDLIFMDVQMPIKDGYQATQEIRTLEQESGTHTPIVALTAGALLSEKEACLSAGMNYFMTKPLDKQKILDLVREIFDTDTEKDPPLAPDEFDYDGLLETLSGDRDLLISIMNEGFSEIEESLKRLRSAIMIDEKEKESLLHKIKGLSGSLGMQRFAATIEDMENITDPVQLIGRCKKAQIAFEQIKSKIERKLG</sequence>
<dbReference type="InterPro" id="IPR004358">
    <property type="entry name" value="Sig_transdc_His_kin-like_C"/>
</dbReference>
<dbReference type="SUPFAM" id="SSF55874">
    <property type="entry name" value="ATPase domain of HSP90 chaperone/DNA topoisomerase II/histidine kinase"/>
    <property type="match status" value="1"/>
</dbReference>
<dbReference type="CDD" id="cd17546">
    <property type="entry name" value="REC_hyHK_CKI1_RcsC-like"/>
    <property type="match status" value="1"/>
</dbReference>
<feature type="domain" description="HPt" evidence="19">
    <location>
        <begin position="985"/>
        <end position="1076"/>
    </location>
</feature>
<keyword evidence="7" id="KW-0812">Transmembrane</keyword>